<dbReference type="InterPro" id="IPR012337">
    <property type="entry name" value="RNaseH-like_sf"/>
</dbReference>
<dbReference type="Ensembl" id="ENSLACT00000007701.1">
    <property type="protein sequence ID" value="ENSLACP00000007637.1"/>
    <property type="gene ID" value="ENSLACG00000006768.1"/>
</dbReference>
<evidence type="ECO:0008006" key="3">
    <source>
        <dbReference type="Google" id="ProtNLM"/>
    </source>
</evidence>
<organism evidence="1 2">
    <name type="scientific">Latimeria chalumnae</name>
    <name type="common">Coelacanth</name>
    <dbReference type="NCBI Taxonomy" id="7897"/>
    <lineage>
        <taxon>Eukaryota</taxon>
        <taxon>Metazoa</taxon>
        <taxon>Chordata</taxon>
        <taxon>Craniata</taxon>
        <taxon>Vertebrata</taxon>
        <taxon>Euteleostomi</taxon>
        <taxon>Coelacanthiformes</taxon>
        <taxon>Coelacanthidae</taxon>
        <taxon>Latimeria</taxon>
    </lineage>
</organism>
<sequence length="552" mass="62610">KCYRKEWDSDPELKRWIAPVTTNEMKACCKYCQVEICAHYQDLKVHVGTNKYRARCTPSAGPITHFTVAATGSEIRIAMYIASNTSISAVDELGEILKIHRTKCTAVINSLLGPHFKQQLLDDVGALPYSLLVDKLTDISVQKLLCICIKYFSRVNKKFVSTYLGVIESPQASANDIAQTILEFLEDNGLKTENLVGNATYRASVMCGKNHPVFTILKERQLTLQLVRCVCHSLDIVAQKAMQSLPSNFKFMIKETYNWFVYSAKCQAEYREVCQTLDGNSPLKMISPSCTRWLVMADCVEQILEQFDALKLHFSTAALLNETYSDETNFLYLIFLKPILQEIKTVNKTFQLALGDTLEIFHDLHRLYMSTLKRLVKPSVLGTNNEKQLLSLDLQTFSIYLAQEDIDLGITSHQKMEESKLSIVAKDIIIKRCTNFIKLLLTQYKIILEYAEETGAFKPKGNETICDVKPSVTELPGFFSFMSNRSVKIIVEKCVFMQNHGKGFWIEVYEYSDAAGNHCFQEVAAGAIRMLTFPVSNAHVERVFSQTLLLKD</sequence>
<reference evidence="1" key="3">
    <citation type="submission" date="2025-09" db="UniProtKB">
        <authorList>
            <consortium name="Ensembl"/>
        </authorList>
    </citation>
    <scope>IDENTIFICATION</scope>
</reference>
<dbReference type="GeneTree" id="ENSGT00940000167351"/>
<reference evidence="1" key="2">
    <citation type="submission" date="2025-08" db="UniProtKB">
        <authorList>
            <consortium name="Ensembl"/>
        </authorList>
    </citation>
    <scope>IDENTIFICATION</scope>
</reference>
<dbReference type="Proteomes" id="UP000008672">
    <property type="component" value="Unassembled WGS sequence"/>
</dbReference>
<dbReference type="AlphaFoldDB" id="H3ADB6"/>
<keyword evidence="2" id="KW-1185">Reference proteome</keyword>
<dbReference type="eggNOG" id="ENOG502QW9Y">
    <property type="taxonomic scope" value="Eukaryota"/>
</dbReference>
<dbReference type="PANTHER" id="PTHR37162:SF1">
    <property type="entry name" value="BED-TYPE DOMAIN-CONTAINING PROTEIN"/>
    <property type="match status" value="1"/>
</dbReference>
<proteinExistence type="predicted"/>
<dbReference type="SUPFAM" id="SSF53098">
    <property type="entry name" value="Ribonuclease H-like"/>
    <property type="match status" value="1"/>
</dbReference>
<evidence type="ECO:0000313" key="2">
    <source>
        <dbReference type="Proteomes" id="UP000008672"/>
    </source>
</evidence>
<name>H3ADB6_LATCH</name>
<dbReference type="EMBL" id="AFYH01225942">
    <property type="status" value="NOT_ANNOTATED_CDS"/>
    <property type="molecule type" value="Genomic_DNA"/>
</dbReference>
<evidence type="ECO:0000313" key="1">
    <source>
        <dbReference type="Ensembl" id="ENSLACP00000007637.1"/>
    </source>
</evidence>
<protein>
    <recommendedName>
        <fullName evidence="3">DUF4371 domain-containing protein</fullName>
    </recommendedName>
</protein>
<dbReference type="HOGENOM" id="CLU_013265_3_1_1"/>
<dbReference type="InParanoid" id="H3ADB6"/>
<dbReference type="OMA" id="VEICAHY"/>
<reference evidence="2" key="1">
    <citation type="submission" date="2011-08" db="EMBL/GenBank/DDBJ databases">
        <title>The draft genome of Latimeria chalumnae.</title>
        <authorList>
            <person name="Di Palma F."/>
            <person name="Alfoldi J."/>
            <person name="Johnson J."/>
            <person name="Berlin A."/>
            <person name="Gnerre S."/>
            <person name="Jaffe D."/>
            <person name="MacCallum I."/>
            <person name="Young S."/>
            <person name="Walker B.J."/>
            <person name="Lander E."/>
            <person name="Lindblad-Toh K."/>
        </authorList>
    </citation>
    <scope>NUCLEOTIDE SEQUENCE [LARGE SCALE GENOMIC DNA]</scope>
    <source>
        <strain evidence="2">Wild caught</strain>
    </source>
</reference>
<accession>H3ADB6</accession>
<dbReference type="PANTHER" id="PTHR37162">
    <property type="entry name" value="HAT FAMILY DIMERISATION DOMAINCONTAINING PROTEIN-RELATED"/>
    <property type="match status" value="1"/>
</dbReference>